<evidence type="ECO:0000256" key="2">
    <source>
        <dbReference type="ARBA" id="ARBA00022603"/>
    </source>
</evidence>
<feature type="binding site" evidence="6">
    <location>
        <position position="144"/>
    </location>
    <ligand>
        <name>S-adenosyl-L-methionine</name>
        <dbReference type="ChEBI" id="CHEBI:59789"/>
    </ligand>
</feature>
<dbReference type="PANTHER" id="PTHR22807">
    <property type="entry name" value="NOP2 YEAST -RELATED NOL1/NOP2/FMU SUN DOMAIN-CONTAINING"/>
    <property type="match status" value="1"/>
</dbReference>
<dbReference type="GO" id="GO:0003723">
    <property type="term" value="F:RNA binding"/>
    <property type="evidence" value="ECO:0007669"/>
    <property type="project" value="UniProtKB-UniRule"/>
</dbReference>
<dbReference type="Gene3D" id="3.30.70.1170">
    <property type="entry name" value="Sun protein, domain 3"/>
    <property type="match status" value="1"/>
</dbReference>
<keyword evidence="2 6" id="KW-0489">Methyltransferase</keyword>
<sequence length="464" mass="51337">MATVPAALIHSLEQLPHFDKEAFIAVHAAEEKVTSVRINPVKFGLEDVAHFSGVQLTNTNPVAVPWSQYGFYLPQRPSFTFDPLFHAGCYYVQEASSMFLEQALLQHGQLEQDQKVLDLCAAPGGKSTHIQSLISAGSLLVSNEVIKARAGILKQNLTRWGAANTVVTNNDPQHFARLAGFFDIMVVDAPCSGSGLFRRDPQAINVWSEDAVQLCCGRQRRILADALPALRSGGLLVYSTCSYSAEEDEAIADWLVQDCGMEPLQLEVPAEWQIVTTSAPASGPKGYRFFPDKTKGEGFYLACFRKKAVDDTRYKTAKPEKASAKEVAALATWLDTSQLEVLKEGFLYALPAHLLEAYSMVKANLYVQQAGIRLGEVMKDKLVPDHALALSGLLHDDVPGTDLSLEDAIRYLQRQDLSFVPEKRGWQTVRYKGHELGWINALGNRLNNYYPKELRILKQGGPDQ</sequence>
<dbReference type="InterPro" id="IPR023267">
    <property type="entry name" value="RCMT"/>
</dbReference>
<dbReference type="OrthoDB" id="9810297at2"/>
<feature type="active site" description="Nucleophile" evidence="6">
    <location>
        <position position="241"/>
    </location>
</feature>
<keyword evidence="3 6" id="KW-0808">Transferase</keyword>
<dbReference type="Gene3D" id="3.40.50.150">
    <property type="entry name" value="Vaccinia Virus protein VP39"/>
    <property type="match status" value="1"/>
</dbReference>
<feature type="binding site" evidence="6">
    <location>
        <begin position="120"/>
        <end position="126"/>
    </location>
    <ligand>
        <name>S-adenosyl-L-methionine</name>
        <dbReference type="ChEBI" id="CHEBI:59789"/>
    </ligand>
</feature>
<evidence type="ECO:0000256" key="1">
    <source>
        <dbReference type="ARBA" id="ARBA00022490"/>
    </source>
</evidence>
<dbReference type="InterPro" id="IPR029063">
    <property type="entry name" value="SAM-dependent_MTases_sf"/>
</dbReference>
<keyword evidence="5 6" id="KW-0694">RNA-binding</keyword>
<name>A0A1M5B307_9BACT</name>
<dbReference type="Gene3D" id="2.30.130.60">
    <property type="match status" value="1"/>
</dbReference>
<dbReference type="PRINTS" id="PR02008">
    <property type="entry name" value="RCMTFAMILY"/>
</dbReference>
<accession>A0A1M5B307</accession>
<dbReference type="EMBL" id="FQUO01000007">
    <property type="protein sequence ID" value="SHF36562.1"/>
    <property type="molecule type" value="Genomic_DNA"/>
</dbReference>
<protein>
    <submittedName>
        <fullName evidence="8">16S rRNA C967 or C1407 C5-methylase, RsmB/RsmF family</fullName>
    </submittedName>
</protein>
<evidence type="ECO:0000259" key="7">
    <source>
        <dbReference type="PROSITE" id="PS51686"/>
    </source>
</evidence>
<organism evidence="8 9">
    <name type="scientific">Cnuella takakiae</name>
    <dbReference type="NCBI Taxonomy" id="1302690"/>
    <lineage>
        <taxon>Bacteria</taxon>
        <taxon>Pseudomonadati</taxon>
        <taxon>Bacteroidota</taxon>
        <taxon>Chitinophagia</taxon>
        <taxon>Chitinophagales</taxon>
        <taxon>Chitinophagaceae</taxon>
        <taxon>Cnuella</taxon>
    </lineage>
</organism>
<evidence type="ECO:0000256" key="3">
    <source>
        <dbReference type="ARBA" id="ARBA00022679"/>
    </source>
</evidence>
<dbReference type="AlphaFoldDB" id="A0A1M5B307"/>
<comment type="similarity">
    <text evidence="6">Belongs to the class I-like SAM-binding methyltransferase superfamily. RsmB/NOP family.</text>
</comment>
<dbReference type="SUPFAM" id="SSF53335">
    <property type="entry name" value="S-adenosyl-L-methionine-dependent methyltransferases"/>
    <property type="match status" value="1"/>
</dbReference>
<evidence type="ECO:0000313" key="8">
    <source>
        <dbReference type="EMBL" id="SHF36562.1"/>
    </source>
</evidence>
<feature type="binding site" evidence="6">
    <location>
        <position position="171"/>
    </location>
    <ligand>
        <name>S-adenosyl-L-methionine</name>
        <dbReference type="ChEBI" id="CHEBI:59789"/>
    </ligand>
</feature>
<keyword evidence="1" id="KW-0963">Cytoplasm</keyword>
<dbReference type="InterPro" id="IPR027391">
    <property type="entry name" value="Nol1_Nop2_Fmu_2"/>
</dbReference>
<dbReference type="Pfam" id="PF17125">
    <property type="entry name" value="Methyltr_RsmF_N"/>
    <property type="match status" value="1"/>
</dbReference>
<reference evidence="8 9" key="1">
    <citation type="submission" date="2016-11" db="EMBL/GenBank/DDBJ databases">
        <authorList>
            <person name="Jaros S."/>
            <person name="Januszkiewicz K."/>
            <person name="Wedrychowicz H."/>
        </authorList>
    </citation>
    <scope>NUCLEOTIDE SEQUENCE [LARGE SCALE GENOMIC DNA]</scope>
    <source>
        <strain evidence="8 9">DSM 26897</strain>
    </source>
</reference>
<dbReference type="Pfam" id="PF13636">
    <property type="entry name" value="Methyltranf_PUA"/>
    <property type="match status" value="1"/>
</dbReference>
<dbReference type="Proteomes" id="UP000184368">
    <property type="component" value="Unassembled WGS sequence"/>
</dbReference>
<dbReference type="Pfam" id="PF01189">
    <property type="entry name" value="Methyltr_RsmB-F"/>
    <property type="match status" value="1"/>
</dbReference>
<dbReference type="GO" id="GO:0001510">
    <property type="term" value="P:RNA methylation"/>
    <property type="evidence" value="ECO:0007669"/>
    <property type="project" value="InterPro"/>
</dbReference>
<feature type="domain" description="SAM-dependent MTase RsmB/NOP-type" evidence="7">
    <location>
        <begin position="24"/>
        <end position="307"/>
    </location>
</feature>
<dbReference type="GO" id="GO:0008173">
    <property type="term" value="F:RNA methyltransferase activity"/>
    <property type="evidence" value="ECO:0007669"/>
    <property type="project" value="InterPro"/>
</dbReference>
<dbReference type="InterPro" id="IPR031341">
    <property type="entry name" value="Methyltr_RsmF_N"/>
</dbReference>
<dbReference type="RefSeq" id="WP_073042852.1">
    <property type="nucleotide sequence ID" value="NZ_FQUO01000007.1"/>
</dbReference>
<gene>
    <name evidence="8" type="ORF">SAMN05444008_107104</name>
</gene>
<proteinExistence type="inferred from homology"/>
<evidence type="ECO:0000256" key="4">
    <source>
        <dbReference type="ARBA" id="ARBA00022691"/>
    </source>
</evidence>
<evidence type="ECO:0000256" key="6">
    <source>
        <dbReference type="PROSITE-ProRule" id="PRU01023"/>
    </source>
</evidence>
<keyword evidence="4 6" id="KW-0949">S-adenosyl-L-methionine</keyword>
<keyword evidence="9" id="KW-1185">Reference proteome</keyword>
<dbReference type="STRING" id="1302690.BUE76_16495"/>
<evidence type="ECO:0000313" key="9">
    <source>
        <dbReference type="Proteomes" id="UP000184368"/>
    </source>
</evidence>
<dbReference type="InterPro" id="IPR001678">
    <property type="entry name" value="MeTrfase_RsmB-F_NOP2_dom"/>
</dbReference>
<dbReference type="PANTHER" id="PTHR22807:SF30">
    <property type="entry name" value="28S RRNA (CYTOSINE(4447)-C(5))-METHYLTRANSFERASE-RELATED"/>
    <property type="match status" value="1"/>
</dbReference>
<dbReference type="PROSITE" id="PS51686">
    <property type="entry name" value="SAM_MT_RSMB_NOP"/>
    <property type="match status" value="1"/>
</dbReference>
<dbReference type="InterPro" id="IPR049560">
    <property type="entry name" value="MeTrfase_RsmB-F_NOP2_cat"/>
</dbReference>
<evidence type="ECO:0000256" key="5">
    <source>
        <dbReference type="ARBA" id="ARBA00022884"/>
    </source>
</evidence>
<feature type="binding site" evidence="6">
    <location>
        <position position="188"/>
    </location>
    <ligand>
        <name>S-adenosyl-L-methionine</name>
        <dbReference type="ChEBI" id="CHEBI:59789"/>
    </ligand>
</feature>